<dbReference type="AlphaFoldDB" id="A0A420W9B9"/>
<dbReference type="Pfam" id="PF00586">
    <property type="entry name" value="AIRS"/>
    <property type="match status" value="1"/>
</dbReference>
<organism evidence="4 5">
    <name type="scientific">Thermovibrio guaymasensis</name>
    <dbReference type="NCBI Taxonomy" id="240167"/>
    <lineage>
        <taxon>Bacteria</taxon>
        <taxon>Pseudomonadati</taxon>
        <taxon>Aquificota</taxon>
        <taxon>Aquificia</taxon>
        <taxon>Desulfurobacteriales</taxon>
        <taxon>Desulfurobacteriaceae</taxon>
        <taxon>Thermovibrio</taxon>
    </lineage>
</organism>
<dbReference type="Proteomes" id="UP000280881">
    <property type="component" value="Unassembled WGS sequence"/>
</dbReference>
<dbReference type="PIRSF" id="PIRSF005644">
    <property type="entry name" value="Hdrgns_mtr_HypE"/>
    <property type="match status" value="1"/>
</dbReference>
<evidence type="ECO:0000259" key="2">
    <source>
        <dbReference type="Pfam" id="PF00586"/>
    </source>
</evidence>
<dbReference type="InterPro" id="IPR016188">
    <property type="entry name" value="PurM-like_N"/>
</dbReference>
<dbReference type="GO" id="GO:0051604">
    <property type="term" value="P:protein maturation"/>
    <property type="evidence" value="ECO:0007669"/>
    <property type="project" value="TreeGrafter"/>
</dbReference>
<feature type="domain" description="PurM-like C-terminal" evidence="3">
    <location>
        <begin position="157"/>
        <end position="304"/>
    </location>
</feature>
<dbReference type="InterPro" id="IPR011854">
    <property type="entry name" value="HypE"/>
</dbReference>
<accession>A0A420W9B9</accession>
<proteinExistence type="inferred from homology"/>
<dbReference type="PANTHER" id="PTHR30303">
    <property type="entry name" value="HYDROGENASE ISOENZYMES FORMATION PROTEIN HYPE"/>
    <property type="match status" value="1"/>
</dbReference>
<sequence>MKKVEIGHGSGGKLTKELVENLFLKYFSSPALHKLSDSTYAPGFNKLAITTDSYVVQPLFFPGGNIGKLAVSGTVNDLTVGGALPKYLTAGFIIEEGFPLEELEKIVSTMAETAKEAGVEIVAGDTKVVEKGKCDGVYINTAGVGQVVRELSPKLIKPGDKVIVTGTIGDHGIAISLAREEFELETTLESDCAPLNSLLVSLFELPGLRFMRDPTRGGLATVLVEVCESAGLGALLYEEKIPVREDVKFVCDMLGYDPLYLANEGKAVVIVSPEDSQRALEILRSHPLGKNAQLIGEITQDPHVLLKTEVGGMRRLELLEEDSLPRIC</sequence>
<evidence type="ECO:0000259" key="3">
    <source>
        <dbReference type="Pfam" id="PF02769"/>
    </source>
</evidence>
<feature type="domain" description="PurM-like N-terminal" evidence="2">
    <location>
        <begin position="45"/>
        <end position="147"/>
    </location>
</feature>
<evidence type="ECO:0000313" key="4">
    <source>
        <dbReference type="EMBL" id="RKQ63848.1"/>
    </source>
</evidence>
<dbReference type="SUPFAM" id="SSF55326">
    <property type="entry name" value="PurM N-terminal domain-like"/>
    <property type="match status" value="1"/>
</dbReference>
<gene>
    <name evidence="4" type="ORF">C7457_0732</name>
</gene>
<dbReference type="PANTHER" id="PTHR30303:SF0">
    <property type="entry name" value="CARBAMOYL DEHYDRATASE HYPE"/>
    <property type="match status" value="1"/>
</dbReference>
<protein>
    <submittedName>
        <fullName evidence="4">Hydrogenase maturation carbamoyl dehydratase HypE</fullName>
    </submittedName>
</protein>
<keyword evidence="5" id="KW-1185">Reference proteome</keyword>
<dbReference type="InterPro" id="IPR036921">
    <property type="entry name" value="PurM-like_N_sf"/>
</dbReference>
<evidence type="ECO:0000313" key="5">
    <source>
        <dbReference type="Proteomes" id="UP000280881"/>
    </source>
</evidence>
<dbReference type="OrthoDB" id="9801934at2"/>
<dbReference type="Gene3D" id="3.90.650.10">
    <property type="entry name" value="PurM-like C-terminal domain"/>
    <property type="match status" value="1"/>
</dbReference>
<name>A0A420W9B9_9BACT</name>
<dbReference type="InterPro" id="IPR036676">
    <property type="entry name" value="PurM-like_C_sf"/>
</dbReference>
<reference evidence="4 5" key="1">
    <citation type="submission" date="2018-10" db="EMBL/GenBank/DDBJ databases">
        <title>Genomic Encyclopedia of Type Strains, Phase IV (KMG-IV): sequencing the most valuable type-strain genomes for metagenomic binning, comparative biology and taxonomic classification.</title>
        <authorList>
            <person name="Goeker M."/>
        </authorList>
    </citation>
    <scope>NUCLEOTIDE SEQUENCE [LARGE SCALE GENOMIC DNA]</scope>
    <source>
        <strain evidence="4 5">DSM 15521</strain>
    </source>
</reference>
<comment type="similarity">
    <text evidence="1">Belongs to the HypE family.</text>
</comment>
<dbReference type="Gene3D" id="3.30.1330.10">
    <property type="entry name" value="PurM-like, N-terminal domain"/>
    <property type="match status" value="1"/>
</dbReference>
<dbReference type="CDD" id="cd02197">
    <property type="entry name" value="HypE"/>
    <property type="match status" value="1"/>
</dbReference>
<dbReference type="SUPFAM" id="SSF56042">
    <property type="entry name" value="PurM C-terminal domain-like"/>
    <property type="match status" value="1"/>
</dbReference>
<dbReference type="InterPro" id="IPR010918">
    <property type="entry name" value="PurM-like_C_dom"/>
</dbReference>
<dbReference type="NCBIfam" id="TIGR02124">
    <property type="entry name" value="hypE"/>
    <property type="match status" value="1"/>
</dbReference>
<dbReference type="Pfam" id="PF02769">
    <property type="entry name" value="AIRS_C"/>
    <property type="match status" value="1"/>
</dbReference>
<evidence type="ECO:0000256" key="1">
    <source>
        <dbReference type="ARBA" id="ARBA00006243"/>
    </source>
</evidence>
<dbReference type="EMBL" id="RBIE01000001">
    <property type="protein sequence ID" value="RKQ63848.1"/>
    <property type="molecule type" value="Genomic_DNA"/>
</dbReference>
<comment type="caution">
    <text evidence="4">The sequence shown here is derived from an EMBL/GenBank/DDBJ whole genome shotgun (WGS) entry which is preliminary data.</text>
</comment>
<dbReference type="RefSeq" id="WP_121170095.1">
    <property type="nucleotide sequence ID" value="NZ_RBIE01000001.1"/>
</dbReference>